<evidence type="ECO:0000259" key="2">
    <source>
        <dbReference type="Pfam" id="PF01408"/>
    </source>
</evidence>
<feature type="compositionally biased region" description="Basic and acidic residues" evidence="1">
    <location>
        <begin position="212"/>
        <end position="227"/>
    </location>
</feature>
<dbReference type="SUPFAM" id="SSF51735">
    <property type="entry name" value="NAD(P)-binding Rossmann-fold domains"/>
    <property type="match status" value="1"/>
</dbReference>
<keyword evidence="5" id="KW-1185">Reference proteome</keyword>
<gene>
    <name evidence="4" type="ORF">H5P30_10450</name>
</gene>
<dbReference type="PANTHER" id="PTHR43708">
    <property type="entry name" value="CONSERVED EXPRESSED OXIDOREDUCTASE (EUROFUNG)"/>
    <property type="match status" value="1"/>
</dbReference>
<proteinExistence type="predicted"/>
<dbReference type="AlphaFoldDB" id="A0A7X1E621"/>
<feature type="region of interest" description="Disordered" evidence="1">
    <location>
        <begin position="212"/>
        <end position="232"/>
    </location>
</feature>
<evidence type="ECO:0000259" key="3">
    <source>
        <dbReference type="Pfam" id="PF02894"/>
    </source>
</evidence>
<reference evidence="4 5" key="1">
    <citation type="submission" date="2020-07" db="EMBL/GenBank/DDBJ databases">
        <authorList>
            <person name="Feng X."/>
        </authorList>
    </citation>
    <scope>NUCLEOTIDE SEQUENCE [LARGE SCALE GENOMIC DNA]</scope>
    <source>
        <strain evidence="4 5">JCM14086</strain>
    </source>
</reference>
<dbReference type="EMBL" id="JACHVA010000082">
    <property type="protein sequence ID" value="MBC2602197.1"/>
    <property type="molecule type" value="Genomic_DNA"/>
</dbReference>
<evidence type="ECO:0000313" key="5">
    <source>
        <dbReference type="Proteomes" id="UP000525652"/>
    </source>
</evidence>
<dbReference type="SUPFAM" id="SSF55347">
    <property type="entry name" value="Glyceraldehyde-3-phosphate dehydrogenase-like, C-terminal domain"/>
    <property type="match status" value="1"/>
</dbReference>
<dbReference type="Proteomes" id="UP000525652">
    <property type="component" value="Unassembled WGS sequence"/>
</dbReference>
<name>A0A7X1E621_9BACT</name>
<dbReference type="InterPro" id="IPR036291">
    <property type="entry name" value="NAD(P)-bd_dom_sf"/>
</dbReference>
<dbReference type="InterPro" id="IPR004104">
    <property type="entry name" value="Gfo/Idh/MocA-like_OxRdtase_C"/>
</dbReference>
<evidence type="ECO:0000313" key="4">
    <source>
        <dbReference type="EMBL" id="MBC2602197.1"/>
    </source>
</evidence>
<dbReference type="InterPro" id="IPR000683">
    <property type="entry name" value="Gfo/Idh/MocA-like_OxRdtase_N"/>
</dbReference>
<organism evidence="4 5">
    <name type="scientific">Puniceicoccus vermicola</name>
    <dbReference type="NCBI Taxonomy" id="388746"/>
    <lineage>
        <taxon>Bacteria</taxon>
        <taxon>Pseudomonadati</taxon>
        <taxon>Verrucomicrobiota</taxon>
        <taxon>Opitutia</taxon>
        <taxon>Puniceicoccales</taxon>
        <taxon>Puniceicoccaceae</taxon>
        <taxon>Puniceicoccus</taxon>
    </lineage>
</organism>
<accession>A0A7X1E621</accession>
<dbReference type="InterPro" id="IPR051317">
    <property type="entry name" value="Gfo/Idh/MocA_oxidoreduct"/>
</dbReference>
<dbReference type="Pfam" id="PF02894">
    <property type="entry name" value="GFO_IDH_MocA_C"/>
    <property type="match status" value="1"/>
</dbReference>
<dbReference type="GO" id="GO:0000166">
    <property type="term" value="F:nucleotide binding"/>
    <property type="evidence" value="ECO:0007669"/>
    <property type="project" value="InterPro"/>
</dbReference>
<feature type="domain" description="Gfo/Idh/MocA-like oxidoreductase N-terminal" evidence="2">
    <location>
        <begin position="5"/>
        <end position="124"/>
    </location>
</feature>
<dbReference type="Gene3D" id="3.30.360.10">
    <property type="entry name" value="Dihydrodipicolinate Reductase, domain 2"/>
    <property type="match status" value="1"/>
</dbReference>
<dbReference type="Pfam" id="PF01408">
    <property type="entry name" value="GFO_IDH_MocA"/>
    <property type="match status" value="1"/>
</dbReference>
<dbReference type="PANTHER" id="PTHR43708:SF8">
    <property type="entry name" value="OXIDOREDUCTASE"/>
    <property type="match status" value="1"/>
</dbReference>
<dbReference type="RefSeq" id="WP_185692892.1">
    <property type="nucleotide sequence ID" value="NZ_JACHVA010000082.1"/>
</dbReference>
<evidence type="ECO:0000256" key="1">
    <source>
        <dbReference type="SAM" id="MobiDB-lite"/>
    </source>
</evidence>
<protein>
    <submittedName>
        <fullName evidence="4">Gfo/Idh/MocA family oxidoreductase</fullName>
    </submittedName>
</protein>
<feature type="domain" description="Gfo/Idh/MocA-like oxidoreductase C-terminal" evidence="3">
    <location>
        <begin position="136"/>
        <end position="369"/>
    </location>
</feature>
<sequence length="386" mass="43035">MKKELRIGVIGVSGRGKLARLAHKPGEGSRIVAGADPHPPFLKEFEEATNAEFLTHDYRELAAREDIDAVFVSSPDYLHEEHTVACLEAGKSVYLEKPMAITVAGCDRILEAARKSNAKLYLGHNMRHMPFVLQMKKIIDDGLIGEVKAGWCRHFVGWGGDYYFKDWHADRRNTTGLLLQKGSHDIDILHWLCGGYSKRVSAMGGLTLYDQIEDRDSSPEPGKRDWSEENWPPLSQKGLHPIIDVEDISMVQMELNNGVFCSYQQCHYTPDYWRNYTIIGTEGRIENFGDVGEGTVIKLWKKRSEYNAEADEQFGIAEASGSHGGADPQIVQEFLDFARDGSKATTSPVAARYSVAAACEATDSIRNGSAPRDVKPLPPELVAYFE</sequence>
<dbReference type="Gene3D" id="3.40.50.720">
    <property type="entry name" value="NAD(P)-binding Rossmann-like Domain"/>
    <property type="match status" value="1"/>
</dbReference>
<comment type="caution">
    <text evidence="4">The sequence shown here is derived from an EMBL/GenBank/DDBJ whole genome shotgun (WGS) entry which is preliminary data.</text>
</comment>